<gene>
    <name evidence="1" type="ORF">AGLY_017998</name>
</gene>
<name>A0A6G0STA8_APHGL</name>
<sequence length="323" mass="38151">MPILYNMIRILINLLFNIRFNGVQNLDIFIDRFDSQKFCESITLICEFCKMLSYCTLNLWCDLTNVPCKLQASIYHCSGFTFISQQSTRGGLRTPLDVYSIAVNLKFTVAIDLFRLFFFLSDLNIIYFLAGPQLQLLLFFYIQIPNFSDRWLPLTTKNNLVYYFLDRWCNFITTSSYFSNPITFSNFSSGEKDSVEFRTVPQVCGNLRVLKPKNRIILRQKYSKYPKLRFVLILILRLPTVNQTNLVHWRIRHLKNRWLKFLWKMDYCCLCISILRYEGHHTFSYRCLLIGSGPQITREELRGRVVEQGRAGVGAERPLILYY</sequence>
<comment type="caution">
    <text evidence="1">The sequence shown here is derived from an EMBL/GenBank/DDBJ whole genome shotgun (WGS) entry which is preliminary data.</text>
</comment>
<dbReference type="EMBL" id="VYZN01002552">
    <property type="protein sequence ID" value="KAE9521630.1"/>
    <property type="molecule type" value="Genomic_DNA"/>
</dbReference>
<reference evidence="1 2" key="1">
    <citation type="submission" date="2019-08" db="EMBL/GenBank/DDBJ databases">
        <title>The genome of the soybean aphid Biotype 1, its phylome, world population structure and adaptation to the North American continent.</title>
        <authorList>
            <person name="Giordano R."/>
            <person name="Donthu R.K."/>
            <person name="Hernandez A.G."/>
            <person name="Wright C.L."/>
            <person name="Zimin A.V."/>
        </authorList>
    </citation>
    <scope>NUCLEOTIDE SEQUENCE [LARGE SCALE GENOMIC DNA]</scope>
    <source>
        <tissue evidence="1">Whole aphids</tissue>
    </source>
</reference>
<dbReference type="AlphaFoldDB" id="A0A6G0STA8"/>
<evidence type="ECO:0000313" key="1">
    <source>
        <dbReference type="EMBL" id="KAE9521630.1"/>
    </source>
</evidence>
<evidence type="ECO:0000313" key="2">
    <source>
        <dbReference type="Proteomes" id="UP000475862"/>
    </source>
</evidence>
<protein>
    <submittedName>
        <fullName evidence="1">Uncharacterized protein</fullName>
    </submittedName>
</protein>
<dbReference type="Proteomes" id="UP000475862">
    <property type="component" value="Unassembled WGS sequence"/>
</dbReference>
<accession>A0A6G0STA8</accession>
<proteinExistence type="predicted"/>
<organism evidence="1 2">
    <name type="scientific">Aphis glycines</name>
    <name type="common">Soybean aphid</name>
    <dbReference type="NCBI Taxonomy" id="307491"/>
    <lineage>
        <taxon>Eukaryota</taxon>
        <taxon>Metazoa</taxon>
        <taxon>Ecdysozoa</taxon>
        <taxon>Arthropoda</taxon>
        <taxon>Hexapoda</taxon>
        <taxon>Insecta</taxon>
        <taxon>Pterygota</taxon>
        <taxon>Neoptera</taxon>
        <taxon>Paraneoptera</taxon>
        <taxon>Hemiptera</taxon>
        <taxon>Sternorrhyncha</taxon>
        <taxon>Aphidomorpha</taxon>
        <taxon>Aphidoidea</taxon>
        <taxon>Aphididae</taxon>
        <taxon>Aphidini</taxon>
        <taxon>Aphis</taxon>
        <taxon>Aphis</taxon>
    </lineage>
</organism>
<keyword evidence="2" id="KW-1185">Reference proteome</keyword>